<keyword evidence="1" id="KW-1133">Transmembrane helix</keyword>
<evidence type="ECO:0000256" key="1">
    <source>
        <dbReference type="SAM" id="Phobius"/>
    </source>
</evidence>
<evidence type="ECO:0000313" key="2">
    <source>
        <dbReference type="Proteomes" id="UP000887578"/>
    </source>
</evidence>
<sequence>MCYDCDYDSHYHTSYNGYYYGGGALAFIFLLIIIIIICVAVSRSNHNAKVVYYDQQVQQPVQTGVQPGVVYAQAPPQQPTYVVV</sequence>
<dbReference type="AlphaFoldDB" id="A0A914PIK2"/>
<keyword evidence="2" id="KW-1185">Reference proteome</keyword>
<accession>A0A914PIK2</accession>
<dbReference type="WBParaSite" id="PDA_v2.g18201.t1">
    <property type="protein sequence ID" value="PDA_v2.g18201.t1"/>
    <property type="gene ID" value="PDA_v2.g18201"/>
</dbReference>
<protein>
    <submittedName>
        <fullName evidence="3">Uncharacterized protein</fullName>
    </submittedName>
</protein>
<organism evidence="2 3">
    <name type="scientific">Panagrolaimus davidi</name>
    <dbReference type="NCBI Taxonomy" id="227884"/>
    <lineage>
        <taxon>Eukaryota</taxon>
        <taxon>Metazoa</taxon>
        <taxon>Ecdysozoa</taxon>
        <taxon>Nematoda</taxon>
        <taxon>Chromadorea</taxon>
        <taxon>Rhabditida</taxon>
        <taxon>Tylenchina</taxon>
        <taxon>Panagrolaimomorpha</taxon>
        <taxon>Panagrolaimoidea</taxon>
        <taxon>Panagrolaimidae</taxon>
        <taxon>Panagrolaimus</taxon>
    </lineage>
</organism>
<feature type="transmembrane region" description="Helical" evidence="1">
    <location>
        <begin position="18"/>
        <end position="41"/>
    </location>
</feature>
<dbReference type="Proteomes" id="UP000887578">
    <property type="component" value="Unplaced"/>
</dbReference>
<proteinExistence type="predicted"/>
<evidence type="ECO:0000313" key="3">
    <source>
        <dbReference type="WBParaSite" id="PDA_v2.g18201.t1"/>
    </source>
</evidence>
<reference evidence="3" key="1">
    <citation type="submission" date="2022-11" db="UniProtKB">
        <authorList>
            <consortium name="WormBaseParasite"/>
        </authorList>
    </citation>
    <scope>IDENTIFICATION</scope>
</reference>
<keyword evidence="1" id="KW-0812">Transmembrane</keyword>
<keyword evidence="1" id="KW-0472">Membrane</keyword>
<name>A0A914PIK2_9BILA</name>